<dbReference type="GeneID" id="92500283"/>
<sequence>MFCAVSNPAGTGPCQPRDMLIPSVSLFDAHGWRWPHFSPRELACKCAGQFCEGEYWHDSKFLDSLETLRARVGGPLFINSGHRCEGWNAEIGGAPQSRHLEMAVDISLIGHDRFALLSAAEELGFTGIGLGRNFLHLDRREQPARWYYKRSRAKWRS</sequence>
<dbReference type="PATRIC" id="fig|1280948.3.peg.1225"/>
<accession>A0A059E610</accession>
<proteinExistence type="predicted"/>
<dbReference type="InterPro" id="IPR009045">
    <property type="entry name" value="Zn_M74/Hedgehog-like"/>
</dbReference>
<comment type="caution">
    <text evidence="2">The sequence shown here is derived from an EMBL/GenBank/DDBJ whole genome shotgun (WGS) entry which is preliminary data.</text>
</comment>
<dbReference type="InterPro" id="IPR013230">
    <property type="entry name" value="Peptidase_M15A_C"/>
</dbReference>
<organism evidence="2 3">
    <name type="scientific">Hyphomonas atlantica</name>
    <dbReference type="NCBI Taxonomy" id="1280948"/>
    <lineage>
        <taxon>Bacteria</taxon>
        <taxon>Pseudomonadati</taxon>
        <taxon>Pseudomonadota</taxon>
        <taxon>Alphaproteobacteria</taxon>
        <taxon>Hyphomonadales</taxon>
        <taxon>Hyphomonadaceae</taxon>
        <taxon>Hyphomonas</taxon>
    </lineage>
</organism>
<evidence type="ECO:0000259" key="1">
    <source>
        <dbReference type="Pfam" id="PF08291"/>
    </source>
</evidence>
<keyword evidence="3" id="KW-1185">Reference proteome</keyword>
<dbReference type="RefSeq" id="WP_241764155.1">
    <property type="nucleotide sequence ID" value="NZ_AWFH01000007.1"/>
</dbReference>
<dbReference type="Proteomes" id="UP000024547">
    <property type="component" value="Unassembled WGS sequence"/>
</dbReference>
<dbReference type="Pfam" id="PF08291">
    <property type="entry name" value="Peptidase_M15_3"/>
    <property type="match status" value="1"/>
</dbReference>
<gene>
    <name evidence="2" type="ORF">HY36_14960</name>
</gene>
<dbReference type="EMBL" id="AWFH01000007">
    <property type="protein sequence ID" value="KCZ63030.1"/>
    <property type="molecule type" value="Genomic_DNA"/>
</dbReference>
<dbReference type="Gene3D" id="3.30.1380.10">
    <property type="match status" value="1"/>
</dbReference>
<protein>
    <recommendedName>
        <fullName evidence="1">Peptidase M15A C-terminal domain-containing protein</fullName>
    </recommendedName>
</protein>
<evidence type="ECO:0000313" key="3">
    <source>
        <dbReference type="Proteomes" id="UP000024547"/>
    </source>
</evidence>
<evidence type="ECO:0000313" key="2">
    <source>
        <dbReference type="EMBL" id="KCZ63030.1"/>
    </source>
</evidence>
<reference evidence="2 3" key="1">
    <citation type="journal article" date="2014" name="Antonie Van Leeuwenhoek">
        <title>Hyphomonas beringensis sp. nov. and Hyphomonas chukchiensis sp. nov., isolated from surface seawater of the Bering Sea and Chukchi Sea.</title>
        <authorList>
            <person name="Li C."/>
            <person name="Lai Q."/>
            <person name="Li G."/>
            <person name="Dong C."/>
            <person name="Wang J."/>
            <person name="Liao Y."/>
            <person name="Shao Z."/>
        </authorList>
    </citation>
    <scope>NUCLEOTIDE SEQUENCE [LARGE SCALE GENOMIC DNA]</scope>
    <source>
        <strain evidence="2 3">22II1-22F38</strain>
    </source>
</reference>
<feature type="domain" description="Peptidase M15A C-terminal" evidence="1">
    <location>
        <begin position="35"/>
        <end position="138"/>
    </location>
</feature>
<dbReference type="SUPFAM" id="SSF55166">
    <property type="entry name" value="Hedgehog/DD-peptidase"/>
    <property type="match status" value="1"/>
</dbReference>
<dbReference type="STRING" id="1280948.HY36_14960"/>
<dbReference type="AlphaFoldDB" id="A0A059E610"/>
<name>A0A059E610_9PROT</name>
<dbReference type="eggNOG" id="COG3108">
    <property type="taxonomic scope" value="Bacteria"/>
</dbReference>